<reference evidence="1 2" key="1">
    <citation type="submission" date="2021-09" db="EMBL/GenBank/DDBJ databases">
        <title>Isoptericola luteus sp. nov., a novel bacterium isolated from Harbin, the capital city of Heilongjiang province.</title>
        <authorList>
            <person name="Li J."/>
        </authorList>
    </citation>
    <scope>NUCLEOTIDE SEQUENCE [LARGE SCALE GENOMIC DNA]</scope>
    <source>
        <strain evidence="1 2">NEAU-Y5</strain>
    </source>
</reference>
<name>A0ABS7ZAA9_9MICO</name>
<sequence>MHNPTFFYASGAESLECLHAATMRRDQYRRDCLQCGASAFDPTEAGAAEVAEAVATIADWQAEWSDSWEADDHTTAAEPKSLPAPSLAEEVAQADGLLRRAVVDAQETTRLPVSGVLHGRVLLVLAERDDVRDAGLSLQDAAAWARVLAVVVERVRLGAAFFSEAVAA</sequence>
<dbReference type="Proteomes" id="UP001319870">
    <property type="component" value="Unassembled WGS sequence"/>
</dbReference>
<evidence type="ECO:0000313" key="2">
    <source>
        <dbReference type="Proteomes" id="UP001319870"/>
    </source>
</evidence>
<accession>A0ABS7ZAA9</accession>
<dbReference type="EMBL" id="JAIXCQ010000001">
    <property type="protein sequence ID" value="MCA5891991.1"/>
    <property type="molecule type" value="Genomic_DNA"/>
</dbReference>
<dbReference type="RefSeq" id="WP_225563713.1">
    <property type="nucleotide sequence ID" value="NZ_JAIXCQ010000001.1"/>
</dbReference>
<comment type="caution">
    <text evidence="1">The sequence shown here is derived from an EMBL/GenBank/DDBJ whole genome shotgun (WGS) entry which is preliminary data.</text>
</comment>
<gene>
    <name evidence="1" type="ORF">LEP48_01325</name>
</gene>
<proteinExistence type="predicted"/>
<organism evidence="1 2">
    <name type="scientific">Isoptericola luteus</name>
    <dbReference type="NCBI Taxonomy" id="2879484"/>
    <lineage>
        <taxon>Bacteria</taxon>
        <taxon>Bacillati</taxon>
        <taxon>Actinomycetota</taxon>
        <taxon>Actinomycetes</taxon>
        <taxon>Micrococcales</taxon>
        <taxon>Promicromonosporaceae</taxon>
        <taxon>Isoptericola</taxon>
    </lineage>
</organism>
<evidence type="ECO:0000313" key="1">
    <source>
        <dbReference type="EMBL" id="MCA5891991.1"/>
    </source>
</evidence>
<keyword evidence="2" id="KW-1185">Reference proteome</keyword>
<protein>
    <submittedName>
        <fullName evidence="1">Uncharacterized protein</fullName>
    </submittedName>
</protein>